<organism evidence="2 3">
    <name type="scientific">Spirosoma arboris</name>
    <dbReference type="NCBI Taxonomy" id="2682092"/>
    <lineage>
        <taxon>Bacteria</taxon>
        <taxon>Pseudomonadati</taxon>
        <taxon>Bacteroidota</taxon>
        <taxon>Cytophagia</taxon>
        <taxon>Cytophagales</taxon>
        <taxon>Cytophagaceae</taxon>
        <taxon>Spirosoma</taxon>
    </lineage>
</organism>
<gene>
    <name evidence="2" type="ORF">GO755_19700</name>
</gene>
<dbReference type="AlphaFoldDB" id="A0A7K1SER8"/>
<evidence type="ECO:0000256" key="1">
    <source>
        <dbReference type="SAM" id="Phobius"/>
    </source>
</evidence>
<keyword evidence="1" id="KW-0472">Membrane</keyword>
<evidence type="ECO:0000313" key="3">
    <source>
        <dbReference type="Proteomes" id="UP000436006"/>
    </source>
</evidence>
<dbReference type="RefSeq" id="WP_157587013.1">
    <property type="nucleotide sequence ID" value="NZ_WPIN01000007.1"/>
</dbReference>
<protein>
    <submittedName>
        <fullName evidence="2">Uncharacterized protein</fullName>
    </submittedName>
</protein>
<reference evidence="2 3" key="1">
    <citation type="submission" date="2019-12" db="EMBL/GenBank/DDBJ databases">
        <title>Spirosoma sp. HMF4905 genome sequencing and assembly.</title>
        <authorList>
            <person name="Kang H."/>
            <person name="Cha I."/>
            <person name="Kim H."/>
            <person name="Joh K."/>
        </authorList>
    </citation>
    <scope>NUCLEOTIDE SEQUENCE [LARGE SCALE GENOMIC DNA]</scope>
    <source>
        <strain evidence="2 3">HMF4905</strain>
    </source>
</reference>
<accession>A0A7K1SER8</accession>
<keyword evidence="1" id="KW-1133">Transmembrane helix</keyword>
<evidence type="ECO:0000313" key="2">
    <source>
        <dbReference type="EMBL" id="MVM32281.1"/>
    </source>
</evidence>
<comment type="caution">
    <text evidence="2">The sequence shown here is derived from an EMBL/GenBank/DDBJ whole genome shotgun (WGS) entry which is preliminary data.</text>
</comment>
<sequence>MNLKKIIDRIGYFPIAFFLLSIIGVTYYFTHREYLDKSEYYELTRQLTPDEKYYIYKYARYGAAFTGDITGYRLLERGERFAENAGKSFPYGFDAWLSKDTILVNRFDQAGADADTAPSRIDYESLGNFTVKQVFYKSTMNGGGHSEYTCDSLYVSRGKLIILGIHDSDVKSMAFPLGPITIHSHAGIVSKLVIDGIRKYHDAANKPMITSESYEFIPYRSVSIKELGETGYYLSLL</sequence>
<proteinExistence type="predicted"/>
<keyword evidence="1" id="KW-0812">Transmembrane</keyword>
<dbReference type="EMBL" id="WPIN01000007">
    <property type="protein sequence ID" value="MVM32281.1"/>
    <property type="molecule type" value="Genomic_DNA"/>
</dbReference>
<name>A0A7K1SER8_9BACT</name>
<feature type="transmembrane region" description="Helical" evidence="1">
    <location>
        <begin position="12"/>
        <end position="30"/>
    </location>
</feature>
<keyword evidence="3" id="KW-1185">Reference proteome</keyword>
<dbReference type="Proteomes" id="UP000436006">
    <property type="component" value="Unassembled WGS sequence"/>
</dbReference>